<accession>A0A562VH38</accession>
<evidence type="ECO:0000259" key="1">
    <source>
        <dbReference type="Pfam" id="PF09860"/>
    </source>
</evidence>
<name>A0A562VH38_9ACTN</name>
<gene>
    <name evidence="2" type="ORF">LX16_0100</name>
</gene>
<protein>
    <recommendedName>
        <fullName evidence="1">DUF2087 domain-containing protein</fullName>
    </recommendedName>
</protein>
<feature type="domain" description="DUF2087" evidence="1">
    <location>
        <begin position="104"/>
        <end position="170"/>
    </location>
</feature>
<dbReference type="OrthoDB" id="529288at2"/>
<comment type="caution">
    <text evidence="2">The sequence shown here is derived from an EMBL/GenBank/DDBJ whole genome shotgun (WGS) entry which is preliminary data.</text>
</comment>
<dbReference type="EMBL" id="VLLL01000001">
    <property type="protein sequence ID" value="TWJ17182.1"/>
    <property type="molecule type" value="Genomic_DNA"/>
</dbReference>
<organism evidence="2 3">
    <name type="scientific">Stackebrandtia albiflava</name>
    <dbReference type="NCBI Taxonomy" id="406432"/>
    <lineage>
        <taxon>Bacteria</taxon>
        <taxon>Bacillati</taxon>
        <taxon>Actinomycetota</taxon>
        <taxon>Actinomycetes</taxon>
        <taxon>Glycomycetales</taxon>
        <taxon>Glycomycetaceae</taxon>
        <taxon>Stackebrandtia</taxon>
    </lineage>
</organism>
<evidence type="ECO:0000313" key="2">
    <source>
        <dbReference type="EMBL" id="TWJ17182.1"/>
    </source>
</evidence>
<sequence>MTPETLCGLLAEPERLRVFAAVVLGAGDVATVASGAGLPPARVVKAIGKLRDGGLIDGDDSGLTARPELFKTVMRAVGADRPTPVLDPDPKRNALLNTVLRDGRIRVMPEAAAKVRVVLEYVVTRFEPGVRYREPEVNRILRGFHDDHANLRRRLVDTGLMSRADGEYWRSGP</sequence>
<dbReference type="Pfam" id="PF09860">
    <property type="entry name" value="DUF2087"/>
    <property type="match status" value="1"/>
</dbReference>
<dbReference type="Proteomes" id="UP000321617">
    <property type="component" value="Unassembled WGS sequence"/>
</dbReference>
<keyword evidence="3" id="KW-1185">Reference proteome</keyword>
<dbReference type="InterPro" id="IPR018656">
    <property type="entry name" value="DUF2087"/>
</dbReference>
<dbReference type="RefSeq" id="WP_147131356.1">
    <property type="nucleotide sequence ID" value="NZ_BAABIJ010000009.1"/>
</dbReference>
<evidence type="ECO:0000313" key="3">
    <source>
        <dbReference type="Proteomes" id="UP000321617"/>
    </source>
</evidence>
<proteinExistence type="predicted"/>
<dbReference type="AlphaFoldDB" id="A0A562VH38"/>
<reference evidence="2 3" key="1">
    <citation type="journal article" date="2013" name="Stand. Genomic Sci.">
        <title>Genomic Encyclopedia of Type Strains, Phase I: The one thousand microbial genomes (KMG-I) project.</title>
        <authorList>
            <person name="Kyrpides N.C."/>
            <person name="Woyke T."/>
            <person name="Eisen J.A."/>
            <person name="Garrity G."/>
            <person name="Lilburn T.G."/>
            <person name="Beck B.J."/>
            <person name="Whitman W.B."/>
            <person name="Hugenholtz P."/>
            <person name="Klenk H.P."/>
        </authorList>
    </citation>
    <scope>NUCLEOTIDE SEQUENCE [LARGE SCALE GENOMIC DNA]</scope>
    <source>
        <strain evidence="2 3">DSM 45044</strain>
    </source>
</reference>